<feature type="coiled-coil region" evidence="2">
    <location>
        <begin position="349"/>
        <end position="489"/>
    </location>
</feature>
<evidence type="ECO:0000256" key="2">
    <source>
        <dbReference type="SAM" id="Coils"/>
    </source>
</evidence>
<dbReference type="PANTHER" id="PTHR32114:SF2">
    <property type="entry name" value="ABC TRANSPORTER ABCH.3"/>
    <property type="match status" value="1"/>
</dbReference>
<accession>A0A088E6G0</accession>
<dbReference type="EMBL" id="CP008822">
    <property type="protein sequence ID" value="AIM26930.1"/>
    <property type="molecule type" value="Genomic_DNA"/>
</dbReference>
<evidence type="ECO:0000313" key="4">
    <source>
        <dbReference type="Proteomes" id="UP000029084"/>
    </source>
</evidence>
<proteinExistence type="predicted"/>
<dbReference type="Gene3D" id="3.40.50.300">
    <property type="entry name" value="P-loop containing nucleotide triphosphate hydrolases"/>
    <property type="match status" value="2"/>
</dbReference>
<organism evidence="3 4">
    <name type="scientific">Metallosphaera sedula</name>
    <dbReference type="NCBI Taxonomy" id="43687"/>
    <lineage>
        <taxon>Archaea</taxon>
        <taxon>Thermoproteota</taxon>
        <taxon>Thermoprotei</taxon>
        <taxon>Sulfolobales</taxon>
        <taxon>Sulfolobaceae</taxon>
        <taxon>Metallosphaera</taxon>
    </lineage>
</organism>
<gene>
    <name evidence="3" type="ORF">HA72_0769</name>
</gene>
<dbReference type="InterPro" id="IPR027417">
    <property type="entry name" value="P-loop_NTPase"/>
</dbReference>
<feature type="coiled-coil region" evidence="2">
    <location>
        <begin position="164"/>
        <end position="300"/>
    </location>
</feature>
<name>A0A088E6G0_9CREN</name>
<protein>
    <submittedName>
        <fullName evidence="3">SMC domain protein</fullName>
    </submittedName>
</protein>
<dbReference type="Gene3D" id="1.10.287.510">
    <property type="entry name" value="Helix hairpin bin"/>
    <property type="match status" value="1"/>
</dbReference>
<dbReference type="OMA" id="IWIERRE"/>
<evidence type="ECO:0000256" key="1">
    <source>
        <dbReference type="ARBA" id="ARBA00023054"/>
    </source>
</evidence>
<dbReference type="PANTHER" id="PTHR32114">
    <property type="entry name" value="ABC TRANSPORTER ABCH.3"/>
    <property type="match status" value="1"/>
</dbReference>
<dbReference type="SUPFAM" id="SSF52540">
    <property type="entry name" value="P-loop containing nucleoside triphosphate hydrolases"/>
    <property type="match status" value="2"/>
</dbReference>
<keyword evidence="1 2" id="KW-0175">Coiled coil</keyword>
<reference evidence="3 4" key="1">
    <citation type="journal article" date="2014" name="J. Bacteriol.">
        <title>Role of an Archaeal PitA Transporter in the Copper and Arsenic Resistance of Metallosphaera sedula, an Extreme Thermoacidophile.</title>
        <authorList>
            <person name="McCarthy S."/>
            <person name="Ai C."/>
            <person name="Wheaton G."/>
            <person name="Tevatia R."/>
            <person name="Eckrich V."/>
            <person name="Kelly R."/>
            <person name="Blum P."/>
        </authorList>
    </citation>
    <scope>NUCLEOTIDE SEQUENCE [LARGE SCALE GENOMIC DNA]</scope>
    <source>
        <strain evidence="3 4">CuR1</strain>
    </source>
</reference>
<sequence length="619" mass="72628">MRNPILTFRILQCHIKLDENFEIIFLKYENSFRMMRVRISNIGGITSPLDIDLSKGVNVYTAPNAYGKTSLSRALVSMLTTEVKPEDLLNVFADSGYIEVRYNDKEYYRRIKRVKNKLAENAKLIMDDKRALLLSYFSPENKLLNQILGGQEQIEWFISSTSEIEKVKQLKMNVDERLKILKEEHEELKSKYKDAVTIQAEIRSIENEIETLKKETESDRLINSTTQSISVTRQNKLAELNSKIEQKKKELLDLQTKHTRLELDIQQKESMITPEIKKIFEDQLNEINQELQRKSALRNETEIGIRVLERVMDEIKDAEKNHLDTCYVCGSHVDPEIWRTRIDVISEQLRMRQNSFESVKKEIDELTRKKDEITRKLAEFENIRNEVVKLKTKKQELLNRMEMVKEQIGELERQKREMEDRFNKNSEVIRVTGPENAVTKRINELMNKKSQLEYELANLGIPASTLNKIKEKEKEIEELEAQSQELQREYIRRLSVAKEEFTKIANSLMRELEFNLEAEITPDFQLVVKRNGTLMDLRKLSSSERTSLALILVVTAIKSYFKTPFFIVDESFMTFDQRRFQKLVNYLSGLTDYIIITRSDENVSLVKEEKAETEVPPSQ</sequence>
<dbReference type="Proteomes" id="UP000029084">
    <property type="component" value="Chromosome"/>
</dbReference>
<dbReference type="NCBIfam" id="NF045487">
    <property type="entry name" value="ASRP"/>
    <property type="match status" value="1"/>
</dbReference>
<evidence type="ECO:0000313" key="3">
    <source>
        <dbReference type="EMBL" id="AIM26930.1"/>
    </source>
</evidence>
<dbReference type="AlphaFoldDB" id="A0A088E6G0"/>